<evidence type="ECO:0000259" key="5">
    <source>
        <dbReference type="Pfam" id="PF05175"/>
    </source>
</evidence>
<gene>
    <name evidence="6" type="ordered locus">SCATT_p06360</name>
</gene>
<reference evidence="7" key="1">
    <citation type="submission" date="2011-12" db="EMBL/GenBank/DDBJ databases">
        <title>Complete genome sequence of Streptomyces cattleya strain DSM 46488.</title>
        <authorList>
            <person name="Ou H.-Y."/>
            <person name="Li P."/>
            <person name="Zhao C."/>
            <person name="O'Hagan D."/>
            <person name="Deng Z."/>
        </authorList>
    </citation>
    <scope>NUCLEOTIDE SEQUENCE [LARGE SCALE GENOMIC DNA]</scope>
    <source>
        <strain evidence="7">ATCC 35852 / DSM 46488 / JCM 4925 / NBRC 14057 / NRRL 8057</strain>
        <plasmid evidence="7">Plasmid pSCATT</plasmid>
    </source>
</reference>
<dbReference type="Gene3D" id="3.40.50.150">
    <property type="entry name" value="Vaccinia Virus protein VP39"/>
    <property type="match status" value="1"/>
</dbReference>
<evidence type="ECO:0000256" key="4">
    <source>
        <dbReference type="ARBA" id="ARBA00022691"/>
    </source>
</evidence>
<geneLocation type="plasmid" evidence="6 7">
    <name>pSCATT</name>
</geneLocation>
<keyword evidence="6" id="KW-0614">Plasmid</keyword>
<evidence type="ECO:0000313" key="7">
    <source>
        <dbReference type="Proteomes" id="UP000007842"/>
    </source>
</evidence>
<dbReference type="GO" id="GO:0008276">
    <property type="term" value="F:protein methyltransferase activity"/>
    <property type="evidence" value="ECO:0007669"/>
    <property type="project" value="TreeGrafter"/>
</dbReference>
<dbReference type="InterPro" id="IPR007848">
    <property type="entry name" value="Small_mtfrase_dom"/>
</dbReference>
<dbReference type="GO" id="GO:0008757">
    <property type="term" value="F:S-adenosylmethionine-dependent methyltransferase activity"/>
    <property type="evidence" value="ECO:0007669"/>
    <property type="project" value="TreeGrafter"/>
</dbReference>
<dbReference type="InterPro" id="IPR002052">
    <property type="entry name" value="DNA_methylase_N6_adenine_CS"/>
</dbReference>
<dbReference type="PANTHER" id="PTHR45875">
    <property type="entry name" value="METHYLTRANSFERASE N6AMT1"/>
    <property type="match status" value="1"/>
</dbReference>
<dbReference type="NCBIfam" id="TIGR00537">
    <property type="entry name" value="hemK_rel_arch"/>
    <property type="match status" value="1"/>
</dbReference>
<dbReference type="KEGG" id="sct:SCAT_p1099"/>
<evidence type="ECO:0000256" key="3">
    <source>
        <dbReference type="ARBA" id="ARBA00022679"/>
    </source>
</evidence>
<dbReference type="SUPFAM" id="SSF53335">
    <property type="entry name" value="S-adenosyl-L-methionine-dependent methyltransferases"/>
    <property type="match status" value="1"/>
</dbReference>
<dbReference type="AlphaFoldDB" id="F8JJ68"/>
<sequence length="218" mass="22875">MLLRLPGVYPPQRDTWLLVRALRAAAPPPGARVLDVCSGTGALALAAAAAGAGPVTAVDVSRRAVWAARANAALRGRRVRVLRGDLLTPVGGELFDVIVANPPYVAAGAPFPARGAARGWDAGADGRAVLDRICRRAPALLAPDGTLLLVHSALSGTGRTLAMLRCRGLKAAVVDRATVPFGPVMRSRAPWLRERGLIDAGTRTEELVVIRADRPARR</sequence>
<keyword evidence="7" id="KW-1185">Reference proteome</keyword>
<dbReference type="PANTHER" id="PTHR45875:SF1">
    <property type="entry name" value="METHYLTRANSFERASE N6AMT1"/>
    <property type="match status" value="1"/>
</dbReference>
<dbReference type="InterPro" id="IPR004557">
    <property type="entry name" value="PrmC-related"/>
</dbReference>
<keyword evidence="3 6" id="KW-0808">Transferase</keyword>
<dbReference type="InterPro" id="IPR052190">
    <property type="entry name" value="Euk-Arch_PrmC-MTase"/>
</dbReference>
<keyword evidence="4" id="KW-0949">S-adenosyl-L-methionine</keyword>
<organism evidence="6 7">
    <name type="scientific">Streptantibioticus cattleyicolor (strain ATCC 35852 / DSM 46488 / JCM 4925 / NBRC 14057 / NRRL 8057)</name>
    <name type="common">Streptomyces cattleya</name>
    <dbReference type="NCBI Taxonomy" id="1003195"/>
    <lineage>
        <taxon>Bacteria</taxon>
        <taxon>Bacillati</taxon>
        <taxon>Actinomycetota</taxon>
        <taxon>Actinomycetes</taxon>
        <taxon>Kitasatosporales</taxon>
        <taxon>Streptomycetaceae</taxon>
        <taxon>Streptantibioticus</taxon>
    </lineage>
</organism>
<name>F8JJ68_STREN</name>
<dbReference type="GO" id="GO:0032259">
    <property type="term" value="P:methylation"/>
    <property type="evidence" value="ECO:0007669"/>
    <property type="project" value="UniProtKB-KW"/>
</dbReference>
<proteinExistence type="inferred from homology"/>
<comment type="similarity">
    <text evidence="1">Belongs to the eukaryotic/archaeal PrmC-related family.</text>
</comment>
<dbReference type="EMBL" id="CP003229">
    <property type="protein sequence ID" value="AEW98829.1"/>
    <property type="molecule type" value="Genomic_DNA"/>
</dbReference>
<dbReference type="KEGG" id="scy:SCATT_p06360"/>
<evidence type="ECO:0000256" key="1">
    <source>
        <dbReference type="ARBA" id="ARBA00006149"/>
    </source>
</evidence>
<dbReference type="OrthoDB" id="8746524at2"/>
<feature type="domain" description="Methyltransferase small" evidence="5">
    <location>
        <begin position="15"/>
        <end position="107"/>
    </location>
</feature>
<dbReference type="GO" id="GO:0003676">
    <property type="term" value="F:nucleic acid binding"/>
    <property type="evidence" value="ECO:0007669"/>
    <property type="project" value="InterPro"/>
</dbReference>
<dbReference type="Proteomes" id="UP000007842">
    <property type="component" value="Plasmid pSCATT"/>
</dbReference>
<protein>
    <submittedName>
        <fullName evidence="6">Methyltransferase</fullName>
    </submittedName>
</protein>
<dbReference type="Pfam" id="PF05175">
    <property type="entry name" value="MTS"/>
    <property type="match status" value="1"/>
</dbReference>
<dbReference type="InterPro" id="IPR029063">
    <property type="entry name" value="SAM-dependent_MTases_sf"/>
</dbReference>
<keyword evidence="2 6" id="KW-0489">Methyltransferase</keyword>
<dbReference type="PROSITE" id="PS00092">
    <property type="entry name" value="N6_MTASE"/>
    <property type="match status" value="1"/>
</dbReference>
<accession>G8XH83</accession>
<accession>F8JJ68</accession>
<dbReference type="HOGENOM" id="CLU_018398_6_2_11"/>
<evidence type="ECO:0000313" key="6">
    <source>
        <dbReference type="EMBL" id="AEW98829.1"/>
    </source>
</evidence>
<dbReference type="GO" id="GO:0035657">
    <property type="term" value="C:eRF1 methyltransferase complex"/>
    <property type="evidence" value="ECO:0007669"/>
    <property type="project" value="TreeGrafter"/>
</dbReference>
<dbReference type="GO" id="GO:0008170">
    <property type="term" value="F:N-methyltransferase activity"/>
    <property type="evidence" value="ECO:0007669"/>
    <property type="project" value="UniProtKB-ARBA"/>
</dbReference>
<dbReference type="RefSeq" id="WP_014151548.1">
    <property type="nucleotide sequence ID" value="NC_016113.1"/>
</dbReference>
<evidence type="ECO:0000256" key="2">
    <source>
        <dbReference type="ARBA" id="ARBA00022603"/>
    </source>
</evidence>
<dbReference type="PATRIC" id="fig|1003195.11.peg.1056"/>